<evidence type="ECO:0000256" key="1">
    <source>
        <dbReference type="SAM" id="MobiDB-lite"/>
    </source>
</evidence>
<dbReference type="EMBL" id="CSAE01000903">
    <property type="protein sequence ID" value="COX06589.1"/>
    <property type="molecule type" value="Genomic_DNA"/>
</dbReference>
<evidence type="ECO:0000313" key="3">
    <source>
        <dbReference type="Proteomes" id="UP000038802"/>
    </source>
</evidence>
<organism evidence="2 3">
    <name type="scientific">Mycobacterium tuberculosis</name>
    <dbReference type="NCBI Taxonomy" id="1773"/>
    <lineage>
        <taxon>Bacteria</taxon>
        <taxon>Bacillati</taxon>
        <taxon>Actinomycetota</taxon>
        <taxon>Actinomycetes</taxon>
        <taxon>Mycobacteriales</taxon>
        <taxon>Mycobacteriaceae</taxon>
        <taxon>Mycobacterium</taxon>
        <taxon>Mycobacterium tuberculosis complex</taxon>
    </lineage>
</organism>
<feature type="region of interest" description="Disordered" evidence="1">
    <location>
        <begin position="1"/>
        <end position="25"/>
    </location>
</feature>
<sequence length="175" mass="18650">MDSSVLPTPDGPAKMNEPDGRLGSFSPARVRRMALETALTASSCPMIRLCSSSSIRNSRVVSASVSLNTGIPVQLPSTSAICSSSTSATTSRSPERHCFSRSARCATSVFSRSRRLAAFSKSWASIADSFSRRASAIFSSNSRRSGGAVMRRIRIRAPASSIRSIALSGRNRSLM</sequence>
<dbReference type="AlphaFoldDB" id="A0A0U0SV04"/>
<proteinExistence type="predicted"/>
<gene>
    <name evidence="2" type="ORF">ERS007703_04708</name>
</gene>
<evidence type="ECO:0000313" key="2">
    <source>
        <dbReference type="EMBL" id="COX06589.1"/>
    </source>
</evidence>
<name>A0A0U0SV04_MYCTX</name>
<reference evidence="3" key="1">
    <citation type="submission" date="2015-03" db="EMBL/GenBank/DDBJ databases">
        <authorList>
            <consortium name="Pathogen Informatics"/>
        </authorList>
    </citation>
    <scope>NUCLEOTIDE SEQUENCE [LARGE SCALE GENOMIC DNA]</scope>
    <source>
        <strain evidence="3">K00500041</strain>
    </source>
</reference>
<protein>
    <submittedName>
        <fullName evidence="2">Uncharacterized protein</fullName>
    </submittedName>
</protein>
<dbReference type="Proteomes" id="UP000038802">
    <property type="component" value="Unassembled WGS sequence"/>
</dbReference>
<accession>A0A0U0SV04</accession>